<evidence type="ECO:0000313" key="4">
    <source>
        <dbReference type="Proteomes" id="UP000029445"/>
    </source>
</evidence>
<keyword evidence="2" id="KW-0472">Membrane</keyword>
<feature type="transmembrane region" description="Helical" evidence="2">
    <location>
        <begin position="43"/>
        <end position="67"/>
    </location>
</feature>
<evidence type="ECO:0000313" key="3">
    <source>
        <dbReference type="EMBL" id="KGB74711.1"/>
    </source>
</evidence>
<keyword evidence="4" id="KW-1185">Reference proteome</keyword>
<proteinExistence type="predicted"/>
<dbReference type="Proteomes" id="UP000029445">
    <property type="component" value="Chromosome 2"/>
</dbReference>
<dbReference type="KEGG" id="cdeu:CNBG_0549"/>
<sequence>MEQFIYQNIVPWFPEDAQELFLNPPTFTNPSSFLPLFRLISPYIGYFIIFVAFIIVWSTVSSIFGYFSRFLRFSLRLAPLVGIVAWIMQASGQGSMGELMQLAKQWSGLDPADNGARAGQANPGIAYLSSLFSGNQDGSSTSKGRKKTTPRSKYSTRSSTKDKASGRHGKESQPAPESGADFISSFLSSAVGSRGEEGAASPWQNMVQDYVKQSVLKASHLDWLFSPPEKKDIKKQAGTR</sequence>
<dbReference type="AlphaFoldDB" id="A0A095CZL2"/>
<gene>
    <name evidence="3" type="ORF">CNBG_0549</name>
</gene>
<dbReference type="HOGENOM" id="CLU_1161079_0_0_1"/>
<dbReference type="VEuPathDB" id="FungiDB:CNBG_0549"/>
<feature type="region of interest" description="Disordered" evidence="1">
    <location>
        <begin position="135"/>
        <end position="181"/>
    </location>
</feature>
<dbReference type="EMBL" id="CP025760">
    <property type="protein sequence ID" value="KGB74711.1"/>
    <property type="molecule type" value="Genomic_DNA"/>
</dbReference>
<keyword evidence="2" id="KW-0812">Transmembrane</keyword>
<organism evidence="3 4">
    <name type="scientific">Cryptococcus deuterogattii (strain R265)</name>
    <name type="common">Cryptococcus gattii VGII (strain R265)</name>
    <dbReference type="NCBI Taxonomy" id="294750"/>
    <lineage>
        <taxon>Eukaryota</taxon>
        <taxon>Fungi</taxon>
        <taxon>Dikarya</taxon>
        <taxon>Basidiomycota</taxon>
        <taxon>Agaricomycotina</taxon>
        <taxon>Tremellomycetes</taxon>
        <taxon>Tremellales</taxon>
        <taxon>Cryptococcaceae</taxon>
        <taxon>Cryptococcus</taxon>
        <taxon>Cryptococcus gattii species complex</taxon>
    </lineage>
</organism>
<accession>A0A095CZL2</accession>
<dbReference type="OrthoDB" id="2562427at2759"/>
<feature type="compositionally biased region" description="Basic and acidic residues" evidence="1">
    <location>
        <begin position="159"/>
        <end position="171"/>
    </location>
</feature>
<dbReference type="GeneID" id="88176783"/>
<evidence type="ECO:0000256" key="1">
    <source>
        <dbReference type="SAM" id="MobiDB-lite"/>
    </source>
</evidence>
<keyword evidence="2" id="KW-1133">Transmembrane helix</keyword>
<name>A0A095CZL2_CRYD2</name>
<reference evidence="3 4" key="2">
    <citation type="journal article" date="2018" name="Proc. Natl. Acad. Sci.">
        <title>RNAi is a critical determinant of centromere evolution in closely related fungi.</title>
        <authorList>
            <person name="Yadav V."/>
            <person name="Sun S."/>
            <person name="Billmyre R.B."/>
            <person name="Thimmappa B.C."/>
            <person name="Shea T."/>
            <person name="Lintner R."/>
            <person name="Bakkeren G."/>
            <person name="Cuomo C.A."/>
            <person name="Heitman J."/>
            <person name="Sanyal K."/>
        </authorList>
    </citation>
    <scope>NUCLEOTIDE SEQUENCE [LARGE SCALE GENOMIC DNA]</scope>
    <source>
        <strain evidence="3 4">R265</strain>
    </source>
</reference>
<reference evidence="3 4" key="1">
    <citation type="journal article" date="2011" name="MBio">
        <title>Genome variation in Cryptococcus gattii, an emerging pathogen of immunocompetent hosts.</title>
        <authorList>
            <person name="D'Souza C.A."/>
            <person name="Kronstad J.W."/>
            <person name="Taylor G."/>
            <person name="Warren R."/>
            <person name="Yuen M."/>
            <person name="Hu G."/>
            <person name="Jung W.H."/>
            <person name="Sham A."/>
            <person name="Kidd S.E."/>
            <person name="Tangen K."/>
            <person name="Lee N."/>
            <person name="Zeilmaker T."/>
            <person name="Sawkins J."/>
            <person name="McVicker G."/>
            <person name="Shah S."/>
            <person name="Gnerre S."/>
            <person name="Griggs A."/>
            <person name="Zeng Q."/>
            <person name="Bartlett K."/>
            <person name="Li W."/>
            <person name="Wang X."/>
            <person name="Heitman J."/>
            <person name="Stajich J.E."/>
            <person name="Fraser J.A."/>
            <person name="Meyer W."/>
            <person name="Carter D."/>
            <person name="Schein J."/>
            <person name="Krzywinski M."/>
            <person name="Kwon-Chung K.J."/>
            <person name="Varma A."/>
            <person name="Wang J."/>
            <person name="Brunham R."/>
            <person name="Fyfe M."/>
            <person name="Ouellette B.F."/>
            <person name="Siddiqui A."/>
            <person name="Marra M."/>
            <person name="Jones S."/>
            <person name="Holt R."/>
            <person name="Birren B.W."/>
            <person name="Galagan J.E."/>
            <person name="Cuomo C.A."/>
        </authorList>
    </citation>
    <scope>NUCLEOTIDE SEQUENCE [LARGE SCALE GENOMIC DNA]</scope>
    <source>
        <strain evidence="3 4">R265</strain>
    </source>
</reference>
<dbReference type="OMA" id="IAWVMAN"/>
<evidence type="ECO:0000256" key="2">
    <source>
        <dbReference type="SAM" id="Phobius"/>
    </source>
</evidence>
<dbReference type="RefSeq" id="XP_062880699.1">
    <property type="nucleotide sequence ID" value="XM_063024629.1"/>
</dbReference>
<protein>
    <submittedName>
        <fullName evidence="3">Uncharacterized protein</fullName>
    </submittedName>
</protein>